<evidence type="ECO:0000256" key="6">
    <source>
        <dbReference type="SAM" id="Phobius"/>
    </source>
</evidence>
<evidence type="ECO:0000256" key="1">
    <source>
        <dbReference type="ARBA" id="ARBA00004651"/>
    </source>
</evidence>
<keyword evidence="9" id="KW-1185">Reference proteome</keyword>
<dbReference type="InterPro" id="IPR036259">
    <property type="entry name" value="MFS_trans_sf"/>
</dbReference>
<dbReference type="SUPFAM" id="SSF103473">
    <property type="entry name" value="MFS general substrate transporter"/>
    <property type="match status" value="1"/>
</dbReference>
<feature type="transmembrane region" description="Helical" evidence="6">
    <location>
        <begin position="76"/>
        <end position="93"/>
    </location>
</feature>
<organism evidence="8 9">
    <name type="scientific">Paractinoplanes tereljensis</name>
    <dbReference type="NCBI Taxonomy" id="571912"/>
    <lineage>
        <taxon>Bacteria</taxon>
        <taxon>Bacillati</taxon>
        <taxon>Actinomycetota</taxon>
        <taxon>Actinomycetes</taxon>
        <taxon>Micromonosporales</taxon>
        <taxon>Micromonosporaceae</taxon>
        <taxon>Paractinoplanes</taxon>
    </lineage>
</organism>
<protein>
    <submittedName>
        <fullName evidence="8">MFS transporter</fullName>
    </submittedName>
</protein>
<reference evidence="8" key="1">
    <citation type="submission" date="2021-01" db="EMBL/GenBank/DDBJ databases">
        <title>Whole genome shotgun sequence of Actinoplanes tereljensis NBRC 105297.</title>
        <authorList>
            <person name="Komaki H."/>
            <person name="Tamura T."/>
        </authorList>
    </citation>
    <scope>NUCLEOTIDE SEQUENCE</scope>
    <source>
        <strain evidence="8">NBRC 105297</strain>
    </source>
</reference>
<dbReference type="GO" id="GO:0005886">
    <property type="term" value="C:plasma membrane"/>
    <property type="evidence" value="ECO:0007669"/>
    <property type="project" value="UniProtKB-SubCell"/>
</dbReference>
<dbReference type="Proteomes" id="UP000623608">
    <property type="component" value="Unassembled WGS sequence"/>
</dbReference>
<dbReference type="InterPro" id="IPR020846">
    <property type="entry name" value="MFS_dom"/>
</dbReference>
<keyword evidence="4 6" id="KW-1133">Transmembrane helix</keyword>
<feature type="transmembrane region" description="Helical" evidence="6">
    <location>
        <begin position="435"/>
        <end position="458"/>
    </location>
</feature>
<feature type="domain" description="Major facilitator superfamily (MFS) profile" evidence="7">
    <location>
        <begin position="10"/>
        <end position="462"/>
    </location>
</feature>
<feature type="transmembrane region" description="Helical" evidence="6">
    <location>
        <begin position="165"/>
        <end position="184"/>
    </location>
</feature>
<dbReference type="RefSeq" id="WP_203807073.1">
    <property type="nucleotide sequence ID" value="NZ_BOMY01000023.1"/>
</dbReference>
<proteinExistence type="predicted"/>
<gene>
    <name evidence="8" type="ORF">Ate02nite_36720</name>
</gene>
<evidence type="ECO:0000256" key="2">
    <source>
        <dbReference type="ARBA" id="ARBA00022448"/>
    </source>
</evidence>
<dbReference type="PROSITE" id="PS50850">
    <property type="entry name" value="MFS"/>
    <property type="match status" value="1"/>
</dbReference>
<accession>A0A919NNB7</accession>
<keyword evidence="3 6" id="KW-0812">Transmembrane</keyword>
<keyword evidence="5 6" id="KW-0472">Membrane</keyword>
<comment type="subcellular location">
    <subcellularLocation>
        <location evidence="1">Cell membrane</location>
        <topology evidence="1">Multi-pass membrane protein</topology>
    </subcellularLocation>
</comment>
<dbReference type="Gene3D" id="1.20.1250.20">
    <property type="entry name" value="MFS general substrate transporter like domains"/>
    <property type="match status" value="2"/>
</dbReference>
<feature type="transmembrane region" description="Helical" evidence="6">
    <location>
        <begin position="337"/>
        <end position="355"/>
    </location>
</feature>
<feature type="transmembrane region" description="Helical" evidence="6">
    <location>
        <begin position="9"/>
        <end position="33"/>
    </location>
</feature>
<feature type="transmembrane region" description="Helical" evidence="6">
    <location>
        <begin position="99"/>
        <end position="121"/>
    </location>
</feature>
<dbReference type="EMBL" id="BOMY01000023">
    <property type="protein sequence ID" value="GIF20942.1"/>
    <property type="molecule type" value="Genomic_DNA"/>
</dbReference>
<comment type="caution">
    <text evidence="8">The sequence shown here is derived from an EMBL/GenBank/DDBJ whole genome shotgun (WGS) entry which is preliminary data.</text>
</comment>
<feature type="transmembrane region" description="Helical" evidence="6">
    <location>
        <begin position="263"/>
        <end position="287"/>
    </location>
</feature>
<dbReference type="GO" id="GO:0022857">
    <property type="term" value="F:transmembrane transporter activity"/>
    <property type="evidence" value="ECO:0007669"/>
    <property type="project" value="InterPro"/>
</dbReference>
<evidence type="ECO:0000256" key="4">
    <source>
        <dbReference type="ARBA" id="ARBA00022989"/>
    </source>
</evidence>
<feature type="transmembrane region" description="Helical" evidence="6">
    <location>
        <begin position="196"/>
        <end position="213"/>
    </location>
</feature>
<name>A0A919NNB7_9ACTN</name>
<evidence type="ECO:0000256" key="3">
    <source>
        <dbReference type="ARBA" id="ARBA00022692"/>
    </source>
</evidence>
<feature type="transmembrane region" description="Helical" evidence="6">
    <location>
        <begin position="361"/>
        <end position="384"/>
    </location>
</feature>
<feature type="transmembrane region" description="Helical" evidence="6">
    <location>
        <begin position="219"/>
        <end position="242"/>
    </location>
</feature>
<dbReference type="PANTHER" id="PTHR42718">
    <property type="entry name" value="MAJOR FACILITATOR SUPERFAMILY MULTIDRUG TRANSPORTER MFSC"/>
    <property type="match status" value="1"/>
</dbReference>
<feature type="transmembrane region" description="Helical" evidence="6">
    <location>
        <begin position="133"/>
        <end position="153"/>
    </location>
</feature>
<feature type="transmembrane region" description="Helical" evidence="6">
    <location>
        <begin position="45"/>
        <end position="64"/>
    </location>
</feature>
<evidence type="ECO:0000259" key="7">
    <source>
        <dbReference type="PROSITE" id="PS50850"/>
    </source>
</evidence>
<dbReference type="PANTHER" id="PTHR42718:SF9">
    <property type="entry name" value="MAJOR FACILITATOR SUPERFAMILY MULTIDRUG TRANSPORTER MFSC"/>
    <property type="match status" value="1"/>
</dbReference>
<evidence type="ECO:0000313" key="9">
    <source>
        <dbReference type="Proteomes" id="UP000623608"/>
    </source>
</evidence>
<dbReference type="InterPro" id="IPR011701">
    <property type="entry name" value="MFS"/>
</dbReference>
<dbReference type="AlphaFoldDB" id="A0A919NNB7"/>
<feature type="transmembrane region" description="Helical" evidence="6">
    <location>
        <begin position="405"/>
        <end position="423"/>
    </location>
</feature>
<sequence length="497" mass="51059">MPPSSPPRLALPVACYVVLLVSALQTLVVPVVTNIQADLGVSATSASWVVTANLLAAAVLTPILGRLGDLRGRRPVMLGVLVVVLLGSILAATTSTLPLLLVARVMQAASFGLFPLAIGVLREELPPQRLTGAMAIVSGMLAVGAGIGLTVTGLVMQHGGDYHRLFWLATGLTVVGLAGVLGLPRRAAVATGRIDWIGGGLLGLGLVLLLMPLEEGNSWGWGSVRVIGCLIAAVVVLTGFVLAERRISDPLVSTRMLTHRPLVIANVAGLFLGFSMFAIFLAVSYFVQTPPALTGYGFGSTVLAASVVYLLPGSIAGIVTAPLGGRLVGRFGPKNTLVIAALVAFAGFGLLVFLHTATWQIIVGAFAVNTAVMFGYAAMPALLIANVSPAETGIANSVNSISRSVGMSLGTAFVVTMATRNLIPGAPVALPRESQYVTVFAVGAILALAAATLVALALPKNKPTHLSTLEVEEEEIFGAAGLEVPADLVAKENAARA</sequence>
<evidence type="ECO:0000313" key="8">
    <source>
        <dbReference type="EMBL" id="GIF20942.1"/>
    </source>
</evidence>
<feature type="transmembrane region" description="Helical" evidence="6">
    <location>
        <begin position="307"/>
        <end position="325"/>
    </location>
</feature>
<evidence type="ECO:0000256" key="5">
    <source>
        <dbReference type="ARBA" id="ARBA00023136"/>
    </source>
</evidence>
<keyword evidence="2" id="KW-0813">Transport</keyword>
<dbReference type="Pfam" id="PF07690">
    <property type="entry name" value="MFS_1"/>
    <property type="match status" value="1"/>
</dbReference>